<keyword evidence="2" id="KW-1185">Reference proteome</keyword>
<evidence type="ECO:0000313" key="1">
    <source>
        <dbReference type="EMBL" id="KFE70268.1"/>
    </source>
</evidence>
<reference evidence="1 2" key="1">
    <citation type="submission" date="2014-04" db="EMBL/GenBank/DDBJ databases">
        <title>Genome assembly of Hyalangium minutum DSM 14724.</title>
        <authorList>
            <person name="Sharma G."/>
            <person name="Subramanian S."/>
        </authorList>
    </citation>
    <scope>NUCLEOTIDE SEQUENCE [LARGE SCALE GENOMIC DNA]</scope>
    <source>
        <strain evidence="1 2">DSM 14724</strain>
    </source>
</reference>
<protein>
    <submittedName>
        <fullName evidence="1">Uncharacterized protein</fullName>
    </submittedName>
</protein>
<dbReference type="RefSeq" id="WP_044185122.1">
    <property type="nucleotide sequence ID" value="NZ_JMCB01000003.1"/>
</dbReference>
<dbReference type="OrthoDB" id="5513600at2"/>
<comment type="caution">
    <text evidence="1">The sequence shown here is derived from an EMBL/GenBank/DDBJ whole genome shotgun (WGS) entry which is preliminary data.</text>
</comment>
<accession>A0A085WRF5</accession>
<sequence length="262" mass="28585">MSAVAAVLVTLLAQAPAPAEPLLPGYRLHLVVDESVEADDLRALVGSGTVLWLRTRSNTLKDSTIEALALFPEAYVQLRTPLKEEHLRQLRKAPRVGAWLDAQTLTGPGLHWLGPRRSAVELRGPLDAELVRRLIVLRPAWSLWTPGASDISLEAWGTFAQLPGRKLLTWAGTLGPECPELPERGALATISLRVEEGTSHQTCGLGRRVLIKSPPEEVPLGPLLRRGPATELELPIGPGANSLDQARAWVRKLEEAVRGQRR</sequence>
<evidence type="ECO:0000313" key="2">
    <source>
        <dbReference type="Proteomes" id="UP000028725"/>
    </source>
</evidence>
<dbReference type="STRING" id="394096.DB31_5310"/>
<gene>
    <name evidence="1" type="ORF">DB31_5310</name>
</gene>
<organism evidence="1 2">
    <name type="scientific">Hyalangium minutum</name>
    <dbReference type="NCBI Taxonomy" id="394096"/>
    <lineage>
        <taxon>Bacteria</taxon>
        <taxon>Pseudomonadati</taxon>
        <taxon>Myxococcota</taxon>
        <taxon>Myxococcia</taxon>
        <taxon>Myxococcales</taxon>
        <taxon>Cystobacterineae</taxon>
        <taxon>Archangiaceae</taxon>
        <taxon>Hyalangium</taxon>
    </lineage>
</organism>
<dbReference type="Proteomes" id="UP000028725">
    <property type="component" value="Unassembled WGS sequence"/>
</dbReference>
<dbReference type="AlphaFoldDB" id="A0A085WRF5"/>
<dbReference type="EMBL" id="JMCB01000003">
    <property type="protein sequence ID" value="KFE70268.1"/>
    <property type="molecule type" value="Genomic_DNA"/>
</dbReference>
<proteinExistence type="predicted"/>
<name>A0A085WRF5_9BACT</name>